<dbReference type="AlphaFoldDB" id="A0A381NIK3"/>
<sequence length="253" mass="28430">VIKKFIIILSSVMILSGQSPPEIFVDGEERDIKIRPNIAGTEVVLLGATPAGQREIIIEVVGPKRNITLQEKRRFLGLWLGLGKINYNNVPSYYNILSSKPLNEISDQETFNKLGLGLENLPLGKAEIINSDLKQRIFDKRLRTEMQNKGQFLENESSIAVRSGPGKVGLFSTEFFLPSNSLQGKYFVRYFTFRDGNFISYTENTIDLKQAGFSRVVWLAANNFPLIYGLLAVILSGLVGWLVSIIFRQLKIS</sequence>
<dbReference type="EMBL" id="UINC01000388">
    <property type="protein sequence ID" value="SUZ54426.1"/>
    <property type="molecule type" value="Genomic_DNA"/>
</dbReference>
<gene>
    <name evidence="2" type="ORF">METZ01_LOCUS7280</name>
</gene>
<feature type="transmembrane region" description="Helical" evidence="1">
    <location>
        <begin position="226"/>
        <end position="247"/>
    </location>
</feature>
<feature type="non-terminal residue" evidence="2">
    <location>
        <position position="1"/>
    </location>
</feature>
<name>A0A381NIK3_9ZZZZ</name>
<keyword evidence="1" id="KW-0472">Membrane</keyword>
<protein>
    <submittedName>
        <fullName evidence="2">Uncharacterized protein</fullName>
    </submittedName>
</protein>
<proteinExistence type="predicted"/>
<evidence type="ECO:0000313" key="2">
    <source>
        <dbReference type="EMBL" id="SUZ54426.1"/>
    </source>
</evidence>
<keyword evidence="1" id="KW-0812">Transmembrane</keyword>
<keyword evidence="1" id="KW-1133">Transmembrane helix</keyword>
<evidence type="ECO:0000256" key="1">
    <source>
        <dbReference type="SAM" id="Phobius"/>
    </source>
</evidence>
<reference evidence="2" key="1">
    <citation type="submission" date="2018-05" db="EMBL/GenBank/DDBJ databases">
        <authorList>
            <person name="Lanie J.A."/>
            <person name="Ng W.-L."/>
            <person name="Kazmierczak K.M."/>
            <person name="Andrzejewski T.M."/>
            <person name="Davidsen T.M."/>
            <person name="Wayne K.J."/>
            <person name="Tettelin H."/>
            <person name="Glass J.I."/>
            <person name="Rusch D."/>
            <person name="Podicherti R."/>
            <person name="Tsui H.-C.T."/>
            <person name="Winkler M.E."/>
        </authorList>
    </citation>
    <scope>NUCLEOTIDE SEQUENCE</scope>
</reference>
<dbReference type="InterPro" id="IPR019088">
    <property type="entry name" value="CHP02186-rel_TM"/>
</dbReference>
<accession>A0A381NIK3</accession>
<dbReference type="Pfam" id="PF09608">
    <property type="entry name" value="Alph_Pro_TM"/>
    <property type="match status" value="1"/>
</dbReference>
<organism evidence="2">
    <name type="scientific">marine metagenome</name>
    <dbReference type="NCBI Taxonomy" id="408172"/>
    <lineage>
        <taxon>unclassified sequences</taxon>
        <taxon>metagenomes</taxon>
        <taxon>ecological metagenomes</taxon>
    </lineage>
</organism>